<reference evidence="1 2" key="1">
    <citation type="submission" date="2023-07" db="EMBL/GenBank/DDBJ databases">
        <title>Genomic Encyclopedia of Type Strains, Phase IV (KMG-IV): sequencing the most valuable type-strain genomes for metagenomic binning, comparative biology and taxonomic classification.</title>
        <authorList>
            <person name="Goeker M."/>
        </authorList>
    </citation>
    <scope>NUCLEOTIDE SEQUENCE [LARGE SCALE GENOMIC DNA]</scope>
    <source>
        <strain evidence="1 2">DSM 23948</strain>
    </source>
</reference>
<comment type="caution">
    <text evidence="1">The sequence shown here is derived from an EMBL/GenBank/DDBJ whole genome shotgun (WGS) entry which is preliminary data.</text>
</comment>
<dbReference type="EMBL" id="JAUSTU010000002">
    <property type="protein sequence ID" value="MDQ0154199.1"/>
    <property type="molecule type" value="Genomic_DNA"/>
</dbReference>
<sequence length="48" mass="5392">MKLTEKSAAHSMRIASLEWNGMAGSKAIPKTTIRTKTAFLKPCYFDPY</sequence>
<proteinExistence type="predicted"/>
<name>A0ABT9UZS8_9BACL</name>
<gene>
    <name evidence="1" type="ORF">J2S07_000503</name>
</gene>
<evidence type="ECO:0000313" key="2">
    <source>
        <dbReference type="Proteomes" id="UP001231362"/>
    </source>
</evidence>
<dbReference type="Proteomes" id="UP001231362">
    <property type="component" value="Unassembled WGS sequence"/>
</dbReference>
<keyword evidence="2" id="KW-1185">Reference proteome</keyword>
<protein>
    <submittedName>
        <fullName evidence="1">Uncharacterized protein</fullName>
    </submittedName>
</protein>
<organism evidence="1 2">
    <name type="scientific">Anoxybacillus andreesenii</name>
    <dbReference type="NCBI Taxonomy" id="1325932"/>
    <lineage>
        <taxon>Bacteria</taxon>
        <taxon>Bacillati</taxon>
        <taxon>Bacillota</taxon>
        <taxon>Bacilli</taxon>
        <taxon>Bacillales</taxon>
        <taxon>Anoxybacillaceae</taxon>
        <taxon>Anoxybacillus</taxon>
    </lineage>
</organism>
<evidence type="ECO:0000313" key="1">
    <source>
        <dbReference type="EMBL" id="MDQ0154199.1"/>
    </source>
</evidence>
<accession>A0ABT9UZS8</accession>